<protein>
    <submittedName>
        <fullName evidence="1">Uncharacterized protein</fullName>
    </submittedName>
</protein>
<name>A0A9W7AXE3_9STRA</name>
<organism evidence="1 2">
    <name type="scientific">Triparma laevis f. inornata</name>
    <dbReference type="NCBI Taxonomy" id="1714386"/>
    <lineage>
        <taxon>Eukaryota</taxon>
        <taxon>Sar</taxon>
        <taxon>Stramenopiles</taxon>
        <taxon>Ochrophyta</taxon>
        <taxon>Bolidophyceae</taxon>
        <taxon>Parmales</taxon>
        <taxon>Triparmaceae</taxon>
        <taxon>Triparma</taxon>
    </lineage>
</organism>
<comment type="caution">
    <text evidence="1">The sequence shown here is derived from an EMBL/GenBank/DDBJ whole genome shotgun (WGS) entry which is preliminary data.</text>
</comment>
<proteinExistence type="predicted"/>
<dbReference type="Proteomes" id="UP001162640">
    <property type="component" value="Unassembled WGS sequence"/>
</dbReference>
<sequence>MFIAGLTGAANFVYPGDESLAATTAPPLQFLPSPYNIRTSTTLYDAEKTYPLPFVTYLTRLLLTYDPLCRTWYTERAKGIRLNANEDEVFNMRLDDFGKFSASVDLGLRDYLGVNGPGRLFESLEERFAQGKYGLEARRQIVLLFSLMKTGQPSVLIERNLDVLENATVKEIRLTEPGTAAYVKSNLTPSGRILRIDVISSGSGYTSKPVITVESPRNGSVCVAQGFIKDGGLQRVEVVEEGGASGTPAVCVAVPELIVTSLQIIDPGYGYPSNKTLTLKIDPPPITSRINLNKLPDNRKTQSLINKLGNNATGCIGESFERCFLLLMGANDSKYTGYTLDLLHSGRSVPLGPLREA</sequence>
<accession>A0A9W7AXE3</accession>
<dbReference type="AlphaFoldDB" id="A0A9W7AXE3"/>
<dbReference type="EMBL" id="BLQM01000225">
    <property type="protein sequence ID" value="GMH76778.1"/>
    <property type="molecule type" value="Genomic_DNA"/>
</dbReference>
<gene>
    <name evidence="1" type="ORF">TL16_g07192</name>
</gene>
<evidence type="ECO:0000313" key="1">
    <source>
        <dbReference type="EMBL" id="GMH76778.1"/>
    </source>
</evidence>
<reference evidence="2" key="1">
    <citation type="journal article" date="2023" name="Commun. Biol.">
        <title>Genome analysis of Parmales, the sister group of diatoms, reveals the evolutionary specialization of diatoms from phago-mixotrophs to photoautotrophs.</title>
        <authorList>
            <person name="Ban H."/>
            <person name="Sato S."/>
            <person name="Yoshikawa S."/>
            <person name="Yamada K."/>
            <person name="Nakamura Y."/>
            <person name="Ichinomiya M."/>
            <person name="Sato N."/>
            <person name="Blanc-Mathieu R."/>
            <person name="Endo H."/>
            <person name="Kuwata A."/>
            <person name="Ogata H."/>
        </authorList>
    </citation>
    <scope>NUCLEOTIDE SEQUENCE [LARGE SCALE GENOMIC DNA]</scope>
</reference>
<evidence type="ECO:0000313" key="2">
    <source>
        <dbReference type="Proteomes" id="UP001162640"/>
    </source>
</evidence>